<evidence type="ECO:0000313" key="2">
    <source>
        <dbReference type="Proteomes" id="UP000217790"/>
    </source>
</evidence>
<dbReference type="AlphaFoldDB" id="A0A2H3EEM1"/>
<organism evidence="1 2">
    <name type="scientific">Armillaria gallica</name>
    <name type="common">Bulbous honey fungus</name>
    <name type="synonym">Armillaria bulbosa</name>
    <dbReference type="NCBI Taxonomy" id="47427"/>
    <lineage>
        <taxon>Eukaryota</taxon>
        <taxon>Fungi</taxon>
        <taxon>Dikarya</taxon>
        <taxon>Basidiomycota</taxon>
        <taxon>Agaricomycotina</taxon>
        <taxon>Agaricomycetes</taxon>
        <taxon>Agaricomycetidae</taxon>
        <taxon>Agaricales</taxon>
        <taxon>Marasmiineae</taxon>
        <taxon>Physalacriaceae</taxon>
        <taxon>Armillaria</taxon>
    </lineage>
</organism>
<name>A0A2H3EEM1_ARMGA</name>
<dbReference type="InParanoid" id="A0A2H3EEM1"/>
<protein>
    <submittedName>
        <fullName evidence="1">Uncharacterized protein</fullName>
    </submittedName>
</protein>
<gene>
    <name evidence="1" type="ORF">ARMGADRAFT_1022870</name>
</gene>
<keyword evidence="2" id="KW-1185">Reference proteome</keyword>
<evidence type="ECO:0000313" key="1">
    <source>
        <dbReference type="EMBL" id="PBL04455.1"/>
    </source>
</evidence>
<dbReference type="EMBL" id="KZ293644">
    <property type="protein sequence ID" value="PBL04455.1"/>
    <property type="molecule type" value="Genomic_DNA"/>
</dbReference>
<sequence length="240" mass="26706">MSGGTGIMGGGWTIVYRAMSRHNDWNVRTVELTVNDYFFILPGALLGQPGYIERNIAKVVQDDYNFPIVAQFLPMARLVLIQSHSRKRVTVFPLFVTGGSTPIDSQDTAKTKEGGCVYGHDEARIQTGSHNYPHLRAETRPIHTTEILRAREGGTATKVAEDHDDSVPKAVSGTFVTQYLAVLSLPVSDGGSQAPQSHPPLAHFCRRQDSDRQPGLLLYDDQRWSHRRRRQGCTNAYQAM</sequence>
<dbReference type="Proteomes" id="UP000217790">
    <property type="component" value="Unassembled WGS sequence"/>
</dbReference>
<reference evidence="2" key="1">
    <citation type="journal article" date="2017" name="Nat. Ecol. Evol.">
        <title>Genome expansion and lineage-specific genetic innovations in the forest pathogenic fungi Armillaria.</title>
        <authorList>
            <person name="Sipos G."/>
            <person name="Prasanna A.N."/>
            <person name="Walter M.C."/>
            <person name="O'Connor E."/>
            <person name="Balint B."/>
            <person name="Krizsan K."/>
            <person name="Kiss B."/>
            <person name="Hess J."/>
            <person name="Varga T."/>
            <person name="Slot J."/>
            <person name="Riley R."/>
            <person name="Boka B."/>
            <person name="Rigling D."/>
            <person name="Barry K."/>
            <person name="Lee J."/>
            <person name="Mihaltcheva S."/>
            <person name="LaButti K."/>
            <person name="Lipzen A."/>
            <person name="Waldron R."/>
            <person name="Moloney N.M."/>
            <person name="Sperisen C."/>
            <person name="Kredics L."/>
            <person name="Vagvoelgyi C."/>
            <person name="Patrignani A."/>
            <person name="Fitzpatrick D."/>
            <person name="Nagy I."/>
            <person name="Doyle S."/>
            <person name="Anderson J.B."/>
            <person name="Grigoriev I.V."/>
            <person name="Gueldener U."/>
            <person name="Muensterkoetter M."/>
            <person name="Nagy L.G."/>
        </authorList>
    </citation>
    <scope>NUCLEOTIDE SEQUENCE [LARGE SCALE GENOMIC DNA]</scope>
    <source>
        <strain evidence="2">Ar21-2</strain>
    </source>
</reference>
<proteinExistence type="predicted"/>
<accession>A0A2H3EEM1</accession>
<dbReference type="OrthoDB" id="10515651at2759"/>